<reference evidence="1" key="1">
    <citation type="journal article" date="2015" name="Nature">
        <title>Complex archaea that bridge the gap between prokaryotes and eukaryotes.</title>
        <authorList>
            <person name="Spang A."/>
            <person name="Saw J.H."/>
            <person name="Jorgensen S.L."/>
            <person name="Zaremba-Niedzwiedzka K."/>
            <person name="Martijn J."/>
            <person name="Lind A.E."/>
            <person name="van Eijk R."/>
            <person name="Schleper C."/>
            <person name="Guy L."/>
            <person name="Ettema T.J."/>
        </authorList>
    </citation>
    <scope>NUCLEOTIDE SEQUENCE</scope>
</reference>
<proteinExistence type="predicted"/>
<comment type="caution">
    <text evidence="1">The sequence shown here is derived from an EMBL/GenBank/DDBJ whole genome shotgun (WGS) entry which is preliminary data.</text>
</comment>
<evidence type="ECO:0008006" key="2">
    <source>
        <dbReference type="Google" id="ProtNLM"/>
    </source>
</evidence>
<name>A0A0F9FNW5_9ZZZZ</name>
<dbReference type="AlphaFoldDB" id="A0A0F9FNW5"/>
<sequence length="220" mass="24791">MRLANASVPEVIREIITQNRSIYDCMKMDVINYTALAVKIQSMVERHLGTSVNLNTIVVAIKRYSDSFEQKEDVKNESVLKNARLSLTDGILDIKFSADNFGVEDVASLMSKFSEINPDYEFFRLANSFRVLTEDLAGIRELFGVFGNTEDKFITGLAKIKILIPPEQNRNDIASYVAEVLHSNGIEPANAFFSQDNITIVLNEKDASRAYEILRSEIAR</sequence>
<dbReference type="EMBL" id="LAZR01031795">
    <property type="protein sequence ID" value="KKL52712.1"/>
    <property type="molecule type" value="Genomic_DNA"/>
</dbReference>
<evidence type="ECO:0000313" key="1">
    <source>
        <dbReference type="EMBL" id="KKL52712.1"/>
    </source>
</evidence>
<gene>
    <name evidence="1" type="ORF">LCGC14_2282700</name>
</gene>
<protein>
    <recommendedName>
        <fullName evidence="2">ACT domain-containing protein</fullName>
    </recommendedName>
</protein>
<organism evidence="1">
    <name type="scientific">marine sediment metagenome</name>
    <dbReference type="NCBI Taxonomy" id="412755"/>
    <lineage>
        <taxon>unclassified sequences</taxon>
        <taxon>metagenomes</taxon>
        <taxon>ecological metagenomes</taxon>
    </lineage>
</organism>
<accession>A0A0F9FNW5</accession>